<gene>
    <name evidence="13" type="ORF">F8M41_016553</name>
</gene>
<dbReference type="InterPro" id="IPR006876">
    <property type="entry name" value="LMBR1-like_membr_prot"/>
</dbReference>
<dbReference type="PANTHER" id="PTHR16130">
    <property type="entry name" value="LYSOSOMAL COBALAMIN TRANSPORTER-RELATED"/>
    <property type="match status" value="1"/>
</dbReference>
<evidence type="ECO:0000313" key="14">
    <source>
        <dbReference type="Proteomes" id="UP000439903"/>
    </source>
</evidence>
<comment type="similarity">
    <text evidence="2">Belongs to the LIMR family. LMBRD1 subfamily.</text>
</comment>
<reference evidence="13 14" key="1">
    <citation type="journal article" date="2019" name="Environ. Microbiol.">
        <title>At the nexus of three kingdoms: the genome of the mycorrhizal fungus Gigaspora margarita provides insights into plant, endobacterial and fungal interactions.</title>
        <authorList>
            <person name="Venice F."/>
            <person name="Ghignone S."/>
            <person name="Salvioli di Fossalunga A."/>
            <person name="Amselem J."/>
            <person name="Novero M."/>
            <person name="Xianan X."/>
            <person name="Sedzielewska Toro K."/>
            <person name="Morin E."/>
            <person name="Lipzen A."/>
            <person name="Grigoriev I.V."/>
            <person name="Henrissat B."/>
            <person name="Martin F.M."/>
            <person name="Bonfante P."/>
        </authorList>
    </citation>
    <scope>NUCLEOTIDE SEQUENCE [LARGE SCALE GENOMIC DNA]</scope>
    <source>
        <strain evidence="13 14">BEG34</strain>
    </source>
</reference>
<dbReference type="GO" id="GO:0072665">
    <property type="term" value="P:protein localization to vacuole"/>
    <property type="evidence" value="ECO:0007669"/>
    <property type="project" value="TreeGrafter"/>
</dbReference>
<comment type="function">
    <text evidence="11">Probable lysosomal cobalamin transporter. Required to export cobalamin from lysosomes allowing its conversion to cofactors.</text>
</comment>
<feature type="transmembrane region" description="Helical" evidence="12">
    <location>
        <begin position="176"/>
        <end position="202"/>
    </location>
</feature>
<feature type="transmembrane region" description="Helical" evidence="12">
    <location>
        <begin position="358"/>
        <end position="381"/>
    </location>
</feature>
<evidence type="ECO:0000256" key="11">
    <source>
        <dbReference type="ARBA" id="ARBA00025515"/>
    </source>
</evidence>
<feature type="transmembrane region" description="Helical" evidence="12">
    <location>
        <begin position="6"/>
        <end position="26"/>
    </location>
</feature>
<dbReference type="Pfam" id="PF04791">
    <property type="entry name" value="LMBR1"/>
    <property type="match status" value="1"/>
</dbReference>
<feature type="transmembrane region" description="Helical" evidence="12">
    <location>
        <begin position="296"/>
        <end position="315"/>
    </location>
</feature>
<accession>A0A8H4APC8</accession>
<dbReference type="Proteomes" id="UP000439903">
    <property type="component" value="Unassembled WGS sequence"/>
</dbReference>
<keyword evidence="14" id="KW-1185">Reference proteome</keyword>
<keyword evidence="6 12" id="KW-0812">Transmembrane</keyword>
<feature type="transmembrane region" description="Helical" evidence="12">
    <location>
        <begin position="95"/>
        <end position="116"/>
    </location>
</feature>
<protein>
    <recommendedName>
        <fullName evidence="3">Probable lysosomal cobalamin transporter</fullName>
    </recommendedName>
</protein>
<evidence type="ECO:0000313" key="13">
    <source>
        <dbReference type="EMBL" id="KAF0519629.1"/>
    </source>
</evidence>
<evidence type="ECO:0000256" key="10">
    <source>
        <dbReference type="ARBA" id="ARBA00023285"/>
    </source>
</evidence>
<feature type="transmembrane region" description="Helical" evidence="12">
    <location>
        <begin position="483"/>
        <end position="505"/>
    </location>
</feature>
<feature type="transmembrane region" description="Helical" evidence="12">
    <location>
        <begin position="401"/>
        <end position="424"/>
    </location>
</feature>
<keyword evidence="8 12" id="KW-0472">Membrane</keyword>
<feature type="transmembrane region" description="Helical" evidence="12">
    <location>
        <begin position="137"/>
        <end position="156"/>
    </location>
</feature>
<keyword evidence="7 12" id="KW-1133">Transmembrane helix</keyword>
<dbReference type="OrthoDB" id="73273at2759"/>
<evidence type="ECO:0000256" key="4">
    <source>
        <dbReference type="ARBA" id="ARBA00022448"/>
    </source>
</evidence>
<evidence type="ECO:0000256" key="7">
    <source>
        <dbReference type="ARBA" id="ARBA00022989"/>
    </source>
</evidence>
<dbReference type="GO" id="GO:0031419">
    <property type="term" value="F:cobalamin binding"/>
    <property type="evidence" value="ECO:0007669"/>
    <property type="project" value="UniProtKB-KW"/>
</dbReference>
<keyword evidence="10" id="KW-0170">Cobalt</keyword>
<name>A0A8H4APC8_GIGMA</name>
<comment type="caution">
    <text evidence="13">The sequence shown here is derived from an EMBL/GenBank/DDBJ whole genome shotgun (WGS) entry which is preliminary data.</text>
</comment>
<dbReference type="PANTHER" id="PTHR16130:SF2">
    <property type="entry name" value="LYSOSOMAL COBALAMIN TRANSPORT ESCORT PROTEIN LMBD1"/>
    <property type="match status" value="1"/>
</dbReference>
<evidence type="ECO:0000256" key="8">
    <source>
        <dbReference type="ARBA" id="ARBA00023136"/>
    </source>
</evidence>
<evidence type="ECO:0000256" key="9">
    <source>
        <dbReference type="ARBA" id="ARBA00023228"/>
    </source>
</evidence>
<evidence type="ECO:0000256" key="1">
    <source>
        <dbReference type="ARBA" id="ARBA00004155"/>
    </source>
</evidence>
<keyword evidence="5" id="KW-0846">Cobalamin</keyword>
<evidence type="ECO:0000256" key="3">
    <source>
        <dbReference type="ARBA" id="ARBA00017088"/>
    </source>
</evidence>
<evidence type="ECO:0000256" key="5">
    <source>
        <dbReference type="ARBA" id="ARBA00022628"/>
    </source>
</evidence>
<evidence type="ECO:0000256" key="12">
    <source>
        <dbReference type="SAM" id="Phobius"/>
    </source>
</evidence>
<dbReference type="EMBL" id="WTPW01000361">
    <property type="protein sequence ID" value="KAF0519629.1"/>
    <property type="molecule type" value="Genomic_DNA"/>
</dbReference>
<sequence length="532" mass="60817">MAVLAGAWIVYLIIIGVLFVFSFLFTKYYQDYRDSERLATAVTICSLTLCLGAIALFPVDIYLVSSTVNLNTGLKHDWAKDQIQNILFEINSVYYVMYGLIAIFSTFVIPFAYFYYEEYEEGETNQQRIIGALKYTGFFVAFLLVCFIFGIILHPKEKKLPIDLDLEFFKKLLSESLGASSISFIIAVLMIIGMVVFVVYTAPGLSLLPIRMIKGINQSDPSDADLDNYLRLNREKQRVIKAKYEDPDNQMTRKDAQLLENLLTEEKILMRRLRVYEANKTGILNKILVIFRPFEFLGGIMFLLLTIIIFLSMFLTCIDKVKNAICGSNCGYIIKHPDIFNPLNFIFVEASHYFPLDYLFMVLLILYFFLSTVAGVVFIGIRFLWMTLYKIRKNATPPQGLLLACLLLILNLLALNYTISMVVAPQYAQFGSQKYCNHTVDNVTDCSDYPSLIIPCDVTAPTDICTPTAISTFIHRITINTPFFGVVFYYSQWAFLIILALGFVYSTIRPHSYISLDDYDEEEESERLLNSS</sequence>
<keyword evidence="9" id="KW-0458">Lysosome</keyword>
<comment type="subcellular location">
    <subcellularLocation>
        <location evidence="1">Lysosome membrane</location>
        <topology evidence="1">Multi-pass membrane protein</topology>
    </subcellularLocation>
</comment>
<organism evidence="13 14">
    <name type="scientific">Gigaspora margarita</name>
    <dbReference type="NCBI Taxonomy" id="4874"/>
    <lineage>
        <taxon>Eukaryota</taxon>
        <taxon>Fungi</taxon>
        <taxon>Fungi incertae sedis</taxon>
        <taxon>Mucoromycota</taxon>
        <taxon>Glomeromycotina</taxon>
        <taxon>Glomeromycetes</taxon>
        <taxon>Diversisporales</taxon>
        <taxon>Gigasporaceae</taxon>
        <taxon>Gigaspora</taxon>
    </lineage>
</organism>
<dbReference type="GO" id="GO:0005774">
    <property type="term" value="C:vacuolar membrane"/>
    <property type="evidence" value="ECO:0007669"/>
    <property type="project" value="TreeGrafter"/>
</dbReference>
<dbReference type="AlphaFoldDB" id="A0A8H4APC8"/>
<proteinExistence type="inferred from homology"/>
<feature type="transmembrane region" description="Helical" evidence="12">
    <location>
        <begin position="38"/>
        <end position="59"/>
    </location>
</feature>
<keyword evidence="4" id="KW-0813">Transport</keyword>
<evidence type="ECO:0000256" key="6">
    <source>
        <dbReference type="ARBA" id="ARBA00022692"/>
    </source>
</evidence>
<dbReference type="InterPro" id="IPR050854">
    <property type="entry name" value="LMBD1_LysCbl_Transport"/>
</dbReference>
<evidence type="ECO:0000256" key="2">
    <source>
        <dbReference type="ARBA" id="ARBA00009901"/>
    </source>
</evidence>